<reference evidence="11 12" key="1">
    <citation type="submission" date="2024-07" db="EMBL/GenBank/DDBJ databases">
        <title>Section-level genome sequencing and comparative genomics of Aspergillus sections Usti and Cavernicolus.</title>
        <authorList>
            <consortium name="Lawrence Berkeley National Laboratory"/>
            <person name="Nybo J.L."/>
            <person name="Vesth T.C."/>
            <person name="Theobald S."/>
            <person name="Frisvad J.C."/>
            <person name="Larsen T.O."/>
            <person name="Kjaerboelling I."/>
            <person name="Rothschild-Mancinelli K."/>
            <person name="Lyhne E.K."/>
            <person name="Kogle M.E."/>
            <person name="Barry K."/>
            <person name="Clum A."/>
            <person name="Na H."/>
            <person name="Ledsgaard L."/>
            <person name="Lin J."/>
            <person name="Lipzen A."/>
            <person name="Kuo A."/>
            <person name="Riley R."/>
            <person name="Mondo S."/>
            <person name="Labutti K."/>
            <person name="Haridas S."/>
            <person name="Pangalinan J."/>
            <person name="Salamov A.A."/>
            <person name="Simmons B.A."/>
            <person name="Magnuson J.K."/>
            <person name="Chen J."/>
            <person name="Drula E."/>
            <person name="Henrissat B."/>
            <person name="Wiebenga A."/>
            <person name="Lubbers R.J."/>
            <person name="Gomes A.C."/>
            <person name="Makela M.R."/>
            <person name="Stajich J."/>
            <person name="Grigoriev I.V."/>
            <person name="Mortensen U.H."/>
            <person name="De Vries R.P."/>
            <person name="Baker S.E."/>
            <person name="Andersen M.R."/>
        </authorList>
    </citation>
    <scope>NUCLEOTIDE SEQUENCE [LARGE SCALE GENOMIC DNA]</scope>
    <source>
        <strain evidence="11 12">CBS 588.65</strain>
    </source>
</reference>
<evidence type="ECO:0000256" key="1">
    <source>
        <dbReference type="ARBA" id="ARBA00022723"/>
    </source>
</evidence>
<feature type="region of interest" description="Disordered" evidence="8">
    <location>
        <begin position="249"/>
        <end position="270"/>
    </location>
</feature>
<dbReference type="Pfam" id="PF00172">
    <property type="entry name" value="Zn_clus"/>
    <property type="match status" value="1"/>
</dbReference>
<dbReference type="PROSITE" id="PS50048">
    <property type="entry name" value="ZN2_CY6_FUNGAL_2"/>
    <property type="match status" value="1"/>
</dbReference>
<feature type="region of interest" description="Disordered" evidence="8">
    <location>
        <begin position="1"/>
        <end position="25"/>
    </location>
</feature>
<feature type="domain" description="C2H2-type" evidence="10">
    <location>
        <begin position="52"/>
        <end position="79"/>
    </location>
</feature>
<dbReference type="Proteomes" id="UP001610334">
    <property type="component" value="Unassembled WGS sequence"/>
</dbReference>
<evidence type="ECO:0000259" key="9">
    <source>
        <dbReference type="PROSITE" id="PS50048"/>
    </source>
</evidence>
<evidence type="ECO:0000256" key="4">
    <source>
        <dbReference type="ARBA" id="ARBA00023125"/>
    </source>
</evidence>
<feature type="region of interest" description="Disordered" evidence="8">
    <location>
        <begin position="136"/>
        <end position="164"/>
    </location>
</feature>
<keyword evidence="1" id="KW-0479">Metal-binding</keyword>
<keyword evidence="4" id="KW-0238">DNA-binding</keyword>
<keyword evidence="6" id="KW-0539">Nucleus</keyword>
<evidence type="ECO:0000256" key="7">
    <source>
        <dbReference type="PROSITE-ProRule" id="PRU00042"/>
    </source>
</evidence>
<organism evidence="11 12">
    <name type="scientific">Aspergillus granulosus</name>
    <dbReference type="NCBI Taxonomy" id="176169"/>
    <lineage>
        <taxon>Eukaryota</taxon>
        <taxon>Fungi</taxon>
        <taxon>Dikarya</taxon>
        <taxon>Ascomycota</taxon>
        <taxon>Pezizomycotina</taxon>
        <taxon>Eurotiomycetes</taxon>
        <taxon>Eurotiomycetidae</taxon>
        <taxon>Eurotiales</taxon>
        <taxon>Aspergillaceae</taxon>
        <taxon>Aspergillus</taxon>
        <taxon>Aspergillus subgen. Nidulantes</taxon>
    </lineage>
</organism>
<keyword evidence="7" id="KW-0863">Zinc-finger</keyword>
<feature type="compositionally biased region" description="Polar residues" evidence="8">
    <location>
        <begin position="146"/>
        <end position="157"/>
    </location>
</feature>
<dbReference type="InterPro" id="IPR036236">
    <property type="entry name" value="Znf_C2H2_sf"/>
</dbReference>
<dbReference type="SUPFAM" id="SSF57701">
    <property type="entry name" value="Zn2/Cys6 DNA-binding domain"/>
    <property type="match status" value="1"/>
</dbReference>
<dbReference type="Gene3D" id="4.10.240.10">
    <property type="entry name" value="Zn(2)-C6 fungal-type DNA-binding domain"/>
    <property type="match status" value="1"/>
</dbReference>
<dbReference type="InterPro" id="IPR007219">
    <property type="entry name" value="XnlR_reg_dom"/>
</dbReference>
<dbReference type="PROSITE" id="PS50157">
    <property type="entry name" value="ZINC_FINGER_C2H2_2"/>
    <property type="match status" value="2"/>
</dbReference>
<dbReference type="Pfam" id="PF00096">
    <property type="entry name" value="zf-C2H2"/>
    <property type="match status" value="1"/>
</dbReference>
<evidence type="ECO:0000259" key="10">
    <source>
        <dbReference type="PROSITE" id="PS50157"/>
    </source>
</evidence>
<evidence type="ECO:0000256" key="3">
    <source>
        <dbReference type="ARBA" id="ARBA00023015"/>
    </source>
</evidence>
<dbReference type="Pfam" id="PF04082">
    <property type="entry name" value="Fungal_trans"/>
    <property type="match status" value="1"/>
</dbReference>
<evidence type="ECO:0000313" key="11">
    <source>
        <dbReference type="EMBL" id="KAL2812179.1"/>
    </source>
</evidence>
<comment type="caution">
    <text evidence="11">The sequence shown here is derived from an EMBL/GenBank/DDBJ whole genome shotgun (WGS) entry which is preliminary data.</text>
</comment>
<evidence type="ECO:0000313" key="12">
    <source>
        <dbReference type="Proteomes" id="UP001610334"/>
    </source>
</evidence>
<dbReference type="PANTHER" id="PTHR47660">
    <property type="entry name" value="TRANSCRIPTION FACTOR WITH C2H2 AND ZN(2)-CYS(6) DNA BINDING DOMAIN (EUROFUNG)-RELATED-RELATED"/>
    <property type="match status" value="1"/>
</dbReference>
<sequence>MSPPHPLPSPGHTERRSSTSSNPFQCGTCSQSFTRIDHLGRHIRSHTQEKPYRCQVCNKRFGRVDLLSRHSALHNTQKDSSTPKCRRKAGNVAPSRASQACEACAVDHLRCDDEKPCRRCQRRGIICALPLKVGGPTPPVTMGTPSDQQAGPLNPQNEGDMHLPPSLQSQWPSDTPNNSNANGLLMPGATGVHTNMDGPLPCATSISRGELITFGWETNLDLSVMDLSFLESYNIRAPFEYEAATVSTVPPPAQEHEDESLGREQSAVKERSSQRIRWRFVPAPQDNGYAEHGNLLLSNQTGTDATPQSLRDLAMGPVPDDCVDLASRDKILSIVLRQMPHPFSMNAASFPSPELLDRLIRYYVSVPFTNPDVWIHQPTFSAKESPPELVLAMAAAGAVLTPDSALRKLGFAMQEVLRHQLAAVFEGDNTLIGRLELHQAFLVGLEVSLWSGNSRKMELCETERHALITMVRRRGKFDAAKHPRMTVHPTDSGKTLEDIWRLWVREESTKRLVYRLWQHDTQCSIVLSTAPLISYAELSLPLPASLALWNAPTAERWRDLFCLQESSNQSIPRTLSLTECVMNMDLLDNHRNMIDMSLSCTGVVQAMWGLTWEYRQMSLLTSSGNANTPSRAWSANLLMASRYQQLTEMLDYFGIAYRNESPLYWNCTLMHLHMSLEEIQLLATTLEQPETGTQTPAAIQTWSASKEGRLSVRHAAQIICDVRACRPQCVRAFTAVALYQATLALWAYGVGVSAHNISETSTSHESVWLDAVEDEHVRRFISLGRGRPMLRGELANSDFINLWDPTAVLNMSIRLMRDNHSAADAIPPPLVESLAHAMQKLLEVTTWWGQAVPR</sequence>
<evidence type="ECO:0000256" key="6">
    <source>
        <dbReference type="ARBA" id="ARBA00023242"/>
    </source>
</evidence>
<keyword evidence="12" id="KW-1185">Reference proteome</keyword>
<protein>
    <submittedName>
        <fullName evidence="11">Uncharacterized protein</fullName>
    </submittedName>
</protein>
<dbReference type="CDD" id="cd00067">
    <property type="entry name" value="GAL4"/>
    <property type="match status" value="1"/>
</dbReference>
<feature type="domain" description="Zn(2)-C6 fungal-type" evidence="9">
    <location>
        <begin position="100"/>
        <end position="129"/>
    </location>
</feature>
<keyword evidence="3" id="KW-0805">Transcription regulation</keyword>
<proteinExistence type="predicted"/>
<evidence type="ECO:0000256" key="5">
    <source>
        <dbReference type="ARBA" id="ARBA00023163"/>
    </source>
</evidence>
<dbReference type="InterPro" id="IPR001138">
    <property type="entry name" value="Zn2Cys6_DnaBD"/>
</dbReference>
<keyword evidence="2" id="KW-0862">Zinc</keyword>
<dbReference type="SMART" id="SM00355">
    <property type="entry name" value="ZnF_C2H2"/>
    <property type="match status" value="2"/>
</dbReference>
<gene>
    <name evidence="11" type="ORF">BJX63DRAFT_397190</name>
</gene>
<evidence type="ECO:0000256" key="8">
    <source>
        <dbReference type="SAM" id="MobiDB-lite"/>
    </source>
</evidence>
<dbReference type="PROSITE" id="PS00463">
    <property type="entry name" value="ZN2_CY6_FUNGAL_1"/>
    <property type="match status" value="1"/>
</dbReference>
<dbReference type="Gene3D" id="3.30.160.60">
    <property type="entry name" value="Classic Zinc Finger"/>
    <property type="match status" value="2"/>
</dbReference>
<evidence type="ECO:0000256" key="2">
    <source>
        <dbReference type="ARBA" id="ARBA00022833"/>
    </source>
</evidence>
<dbReference type="CDD" id="cd12148">
    <property type="entry name" value="fungal_TF_MHR"/>
    <property type="match status" value="1"/>
</dbReference>
<accession>A0ABR4H9N2</accession>
<dbReference type="SUPFAM" id="SSF57667">
    <property type="entry name" value="beta-beta-alpha zinc fingers"/>
    <property type="match status" value="1"/>
</dbReference>
<dbReference type="InterPro" id="IPR036864">
    <property type="entry name" value="Zn2-C6_fun-type_DNA-bd_sf"/>
</dbReference>
<dbReference type="PANTHER" id="PTHR47660:SF7">
    <property type="entry name" value="TRANSCRIPTION FACTOR WITH C2H2 AND ZN(2)-CYS(6) DNA BINDING DOMAIN (EUROFUNG)"/>
    <property type="match status" value="1"/>
</dbReference>
<dbReference type="EMBL" id="JBFXLT010000050">
    <property type="protein sequence ID" value="KAL2812179.1"/>
    <property type="molecule type" value="Genomic_DNA"/>
</dbReference>
<dbReference type="InterPro" id="IPR013087">
    <property type="entry name" value="Znf_C2H2_type"/>
</dbReference>
<feature type="domain" description="C2H2-type" evidence="10">
    <location>
        <begin position="24"/>
        <end position="51"/>
    </location>
</feature>
<name>A0ABR4H9N2_9EURO</name>
<feature type="compositionally biased region" description="Basic and acidic residues" evidence="8">
    <location>
        <begin position="259"/>
        <end position="270"/>
    </location>
</feature>
<keyword evidence="5" id="KW-0804">Transcription</keyword>
<dbReference type="PROSITE" id="PS00028">
    <property type="entry name" value="ZINC_FINGER_C2H2_1"/>
    <property type="match status" value="2"/>
</dbReference>
<dbReference type="SMART" id="SM00066">
    <property type="entry name" value="GAL4"/>
    <property type="match status" value="1"/>
</dbReference>